<protein>
    <recommendedName>
        <fullName evidence="8">Hydroxysteroid dehydrogenase-like protein 2</fullName>
    </recommendedName>
</protein>
<gene>
    <name evidence="9" type="ORF">BXYJ_LOCUS8590</name>
</gene>
<evidence type="ECO:0000313" key="11">
    <source>
        <dbReference type="Proteomes" id="UP000659654"/>
    </source>
</evidence>
<accession>A0A1I7S2B9</accession>
<dbReference type="PRINTS" id="PR00081">
    <property type="entry name" value="GDHRDH"/>
</dbReference>
<dbReference type="EMBL" id="CAJFDI010000004">
    <property type="protein sequence ID" value="CAD5225529.1"/>
    <property type="molecule type" value="Genomic_DNA"/>
</dbReference>
<dbReference type="InterPro" id="IPR051935">
    <property type="entry name" value="HSDL2"/>
</dbReference>
<dbReference type="CDD" id="cd09762">
    <property type="entry name" value="HSDL2_SDR_c"/>
    <property type="match status" value="1"/>
</dbReference>
<evidence type="ECO:0000256" key="6">
    <source>
        <dbReference type="ARBA" id="ARBA00023128"/>
    </source>
</evidence>
<dbReference type="eggNOG" id="KOG0725">
    <property type="taxonomic scope" value="Eukaryota"/>
</dbReference>
<dbReference type="PANTHER" id="PTHR42808">
    <property type="entry name" value="HYDROXYSTEROID DEHYDROGENASE-LIKE PROTEIN 2"/>
    <property type="match status" value="1"/>
</dbReference>
<evidence type="ECO:0000256" key="8">
    <source>
        <dbReference type="ARBA" id="ARBA00040243"/>
    </source>
</evidence>
<dbReference type="WBParaSite" id="BXY_0714800.1">
    <property type="protein sequence ID" value="BXY_0714800.1"/>
    <property type="gene ID" value="BXY_0714800"/>
</dbReference>
<evidence type="ECO:0000256" key="3">
    <source>
        <dbReference type="ARBA" id="ARBA00006484"/>
    </source>
</evidence>
<dbReference type="NCBIfam" id="NF006133">
    <property type="entry name" value="PRK08278.1"/>
    <property type="match status" value="1"/>
</dbReference>
<sequence length="291" mass="32353">MVENTGFFKNKTVFISGGSRGIGLAIAKKLAKDGANIVIAAKTADPHPILPGTIYTAAKEIEDAGGQCLPVVMDVRKEKDVQRAVKAAVERFGGIDVLINNASAISLTLTLETDMKRYDLMHQVNARGTFLLSKTCIPYLKKSPNPHILCLCPPLLMEPKWYQYHVAYTIAKYGMSMCVVGMAAEFKEDGIAVNSLWPRTSIWTAAVKITNVEENAQNYCRKDTIVADAAYVVLSKKSREFTGQFVYDDDILKDYGISDFNQYSFVKDGKHRSDFFVRGVDYKGPFNRPKL</sequence>
<dbReference type="FunFam" id="3.40.50.720:FF:000301">
    <property type="entry name" value="Hydroxysteroid dehydrogenase like 2"/>
    <property type="match status" value="1"/>
</dbReference>
<keyword evidence="4" id="KW-0521">NADP</keyword>
<dbReference type="GO" id="GO:0016491">
    <property type="term" value="F:oxidoreductase activity"/>
    <property type="evidence" value="ECO:0007669"/>
    <property type="project" value="UniProtKB-KW"/>
</dbReference>
<dbReference type="GO" id="GO:0005777">
    <property type="term" value="C:peroxisome"/>
    <property type="evidence" value="ECO:0007669"/>
    <property type="project" value="UniProtKB-SubCell"/>
</dbReference>
<comment type="subcellular location">
    <subcellularLocation>
        <location evidence="1">Mitochondrion</location>
    </subcellularLocation>
    <subcellularLocation>
        <location evidence="2">Peroxisome</location>
    </subcellularLocation>
</comment>
<proteinExistence type="inferred from homology"/>
<keyword evidence="6" id="KW-0496">Mitochondrion</keyword>
<dbReference type="Proteomes" id="UP000095284">
    <property type="component" value="Unplaced"/>
</dbReference>
<reference evidence="9" key="2">
    <citation type="submission" date="2020-09" db="EMBL/GenBank/DDBJ databases">
        <authorList>
            <person name="Kikuchi T."/>
        </authorList>
    </citation>
    <scope>NUCLEOTIDE SEQUENCE</scope>
    <source>
        <strain evidence="9">Ka4C1</strain>
    </source>
</reference>
<evidence type="ECO:0000256" key="5">
    <source>
        <dbReference type="ARBA" id="ARBA00023002"/>
    </source>
</evidence>
<dbReference type="OrthoDB" id="5327538at2759"/>
<dbReference type="InterPro" id="IPR002347">
    <property type="entry name" value="SDR_fam"/>
</dbReference>
<keyword evidence="5" id="KW-0560">Oxidoreductase</keyword>
<dbReference type="SUPFAM" id="SSF51735">
    <property type="entry name" value="NAD(P)-binding Rossmann-fold domains"/>
    <property type="match status" value="1"/>
</dbReference>
<dbReference type="PANTHER" id="PTHR42808:SF3">
    <property type="entry name" value="HYDROXYSTEROID DEHYDROGENASE-LIKE PROTEIN 2"/>
    <property type="match status" value="1"/>
</dbReference>
<evidence type="ECO:0000313" key="12">
    <source>
        <dbReference type="WBParaSite" id="BXY_0714800.1"/>
    </source>
</evidence>
<reference evidence="12" key="1">
    <citation type="submission" date="2016-11" db="UniProtKB">
        <authorList>
            <consortium name="WormBaseParasite"/>
        </authorList>
    </citation>
    <scope>IDENTIFICATION</scope>
</reference>
<dbReference type="Gene3D" id="3.40.50.720">
    <property type="entry name" value="NAD(P)-binding Rossmann-like Domain"/>
    <property type="match status" value="1"/>
</dbReference>
<evidence type="ECO:0000256" key="4">
    <source>
        <dbReference type="ARBA" id="ARBA00022857"/>
    </source>
</evidence>
<dbReference type="EMBL" id="CAJFCV020000004">
    <property type="protein sequence ID" value="CAG9114695.1"/>
    <property type="molecule type" value="Genomic_DNA"/>
</dbReference>
<evidence type="ECO:0000313" key="10">
    <source>
        <dbReference type="Proteomes" id="UP000095284"/>
    </source>
</evidence>
<name>A0A1I7S2B9_BURXY</name>
<dbReference type="Proteomes" id="UP000659654">
    <property type="component" value="Unassembled WGS sequence"/>
</dbReference>
<dbReference type="AlphaFoldDB" id="A0A1I7S2B9"/>
<evidence type="ECO:0000256" key="7">
    <source>
        <dbReference type="ARBA" id="ARBA00023140"/>
    </source>
</evidence>
<comment type="similarity">
    <text evidence="3">Belongs to the short-chain dehydrogenases/reductases (SDR) family.</text>
</comment>
<evidence type="ECO:0000256" key="1">
    <source>
        <dbReference type="ARBA" id="ARBA00004173"/>
    </source>
</evidence>
<dbReference type="GO" id="GO:0005739">
    <property type="term" value="C:mitochondrion"/>
    <property type="evidence" value="ECO:0007669"/>
    <property type="project" value="UniProtKB-SubCell"/>
</dbReference>
<keyword evidence="11" id="KW-1185">Reference proteome</keyword>
<keyword evidence="7" id="KW-0576">Peroxisome</keyword>
<evidence type="ECO:0000256" key="2">
    <source>
        <dbReference type="ARBA" id="ARBA00004275"/>
    </source>
</evidence>
<dbReference type="Proteomes" id="UP000582659">
    <property type="component" value="Unassembled WGS sequence"/>
</dbReference>
<dbReference type="SMR" id="A0A1I7S2B9"/>
<evidence type="ECO:0000313" key="9">
    <source>
        <dbReference type="EMBL" id="CAD5225529.1"/>
    </source>
</evidence>
<organism evidence="10 12">
    <name type="scientific">Bursaphelenchus xylophilus</name>
    <name type="common">Pinewood nematode worm</name>
    <name type="synonym">Aphelenchoides xylophilus</name>
    <dbReference type="NCBI Taxonomy" id="6326"/>
    <lineage>
        <taxon>Eukaryota</taxon>
        <taxon>Metazoa</taxon>
        <taxon>Ecdysozoa</taxon>
        <taxon>Nematoda</taxon>
        <taxon>Chromadorea</taxon>
        <taxon>Rhabditida</taxon>
        <taxon>Tylenchina</taxon>
        <taxon>Tylenchomorpha</taxon>
        <taxon>Aphelenchoidea</taxon>
        <taxon>Aphelenchoididae</taxon>
        <taxon>Bursaphelenchus</taxon>
    </lineage>
</organism>
<dbReference type="InterPro" id="IPR036291">
    <property type="entry name" value="NAD(P)-bd_dom_sf"/>
</dbReference>
<dbReference type="Pfam" id="PF00106">
    <property type="entry name" value="adh_short"/>
    <property type="match status" value="1"/>
</dbReference>